<dbReference type="Proteomes" id="UP000199203">
    <property type="component" value="Unassembled WGS sequence"/>
</dbReference>
<gene>
    <name evidence="1" type="ORF">SAMN05421825_2919</name>
</gene>
<keyword evidence="2" id="KW-1185">Reference proteome</keyword>
<evidence type="ECO:0000313" key="1">
    <source>
        <dbReference type="EMBL" id="SDG19967.1"/>
    </source>
</evidence>
<evidence type="ECO:0000313" key="2">
    <source>
        <dbReference type="Proteomes" id="UP000199203"/>
    </source>
</evidence>
<reference evidence="2" key="1">
    <citation type="submission" date="2016-10" db="EMBL/GenBank/DDBJ databases">
        <authorList>
            <person name="Varghese N."/>
            <person name="Submissions S."/>
        </authorList>
    </citation>
    <scope>NUCLEOTIDE SEQUENCE [LARGE SCALE GENOMIC DNA]</scope>
    <source>
        <strain evidence="2">DSM 19684</strain>
    </source>
</reference>
<dbReference type="EMBL" id="FNBH01000003">
    <property type="protein sequence ID" value="SDG19967.1"/>
    <property type="molecule type" value="Genomic_DNA"/>
</dbReference>
<accession>A0A1G7SA84</accession>
<organism evidence="1 2">
    <name type="scientific">Epilithonimonas hungarica</name>
    <dbReference type="NCBI Taxonomy" id="454006"/>
    <lineage>
        <taxon>Bacteria</taxon>
        <taxon>Pseudomonadati</taxon>
        <taxon>Bacteroidota</taxon>
        <taxon>Flavobacteriia</taxon>
        <taxon>Flavobacteriales</taxon>
        <taxon>Weeksellaceae</taxon>
        <taxon>Chryseobacterium group</taxon>
        <taxon>Epilithonimonas</taxon>
    </lineage>
</organism>
<protein>
    <submittedName>
        <fullName evidence="1">Uncharacterized protein</fullName>
    </submittedName>
</protein>
<name>A0A1G7SA84_9FLAO</name>
<dbReference type="AlphaFoldDB" id="A0A1G7SA84"/>
<sequence length="42" mass="4930">MPGTGILDYDVNMEKLYCCVCSKKDLWENYHQNTGQRLVTDF</sequence>
<dbReference type="STRING" id="454006.SAMN05421825_2919"/>
<proteinExistence type="predicted"/>